<protein>
    <submittedName>
        <fullName evidence="1">Uncharacterized protein</fullName>
    </submittedName>
</protein>
<evidence type="ECO:0000313" key="1">
    <source>
        <dbReference type="EMBL" id="MEJ6349045.1"/>
    </source>
</evidence>
<gene>
    <name evidence="1" type="ORF">R4Y45_07400</name>
</gene>
<comment type="caution">
    <text evidence="1">The sequence shown here is derived from an EMBL/GenBank/DDBJ whole genome shotgun (WGS) entry which is preliminary data.</text>
</comment>
<organism evidence="1 2">
    <name type="scientific">Holzapfeliella saturejae</name>
    <dbReference type="NCBI Taxonomy" id="3082953"/>
    <lineage>
        <taxon>Bacteria</taxon>
        <taxon>Bacillati</taxon>
        <taxon>Bacillota</taxon>
        <taxon>Bacilli</taxon>
        <taxon>Lactobacillales</taxon>
        <taxon>Lactobacillaceae</taxon>
        <taxon>Holzapfeliella</taxon>
    </lineage>
</organism>
<reference evidence="1 2" key="1">
    <citation type="submission" date="2023-10" db="EMBL/GenBank/DDBJ databases">
        <title>Holzapfeliella saturejae sp. nov. isolated from Satureja montana flowers.</title>
        <authorList>
            <person name="Alcantara C."/>
            <person name="Zuniga M."/>
            <person name="Landete J.M."/>
            <person name="Monedero V."/>
        </authorList>
    </citation>
    <scope>NUCLEOTIDE SEQUENCE [LARGE SCALE GENOMIC DNA]</scope>
    <source>
        <strain evidence="1 2">He02</strain>
    </source>
</reference>
<name>A0ABU8SI35_9LACO</name>
<dbReference type="Proteomes" id="UP001377804">
    <property type="component" value="Unassembled WGS sequence"/>
</dbReference>
<keyword evidence="2" id="KW-1185">Reference proteome</keyword>
<dbReference type="RefSeq" id="WP_339970622.1">
    <property type="nucleotide sequence ID" value="NZ_JAWMWG010000006.1"/>
</dbReference>
<accession>A0ABU8SI35</accession>
<proteinExistence type="predicted"/>
<dbReference type="EMBL" id="JAWMWG010000006">
    <property type="protein sequence ID" value="MEJ6349045.1"/>
    <property type="molecule type" value="Genomic_DNA"/>
</dbReference>
<sequence length="60" mass="7050">MSSYEDNLAVKEIIQSQINGDAIYLDNQVRKARSILIKEKRKREISEIYVLANRVRVSKR</sequence>
<evidence type="ECO:0000313" key="2">
    <source>
        <dbReference type="Proteomes" id="UP001377804"/>
    </source>
</evidence>